<reference evidence="11" key="1">
    <citation type="submission" date="2020-10" db="EMBL/GenBank/DDBJ databases">
        <authorList>
            <person name="Gilroy R."/>
        </authorList>
    </citation>
    <scope>NUCLEOTIDE SEQUENCE</scope>
    <source>
        <strain evidence="11">ChiGjej1B1-24693</strain>
    </source>
</reference>
<dbReference type="GO" id="GO:0004640">
    <property type="term" value="F:phosphoribosylanthranilate isomerase activity"/>
    <property type="evidence" value="ECO:0007669"/>
    <property type="project" value="UniProtKB-UniRule"/>
</dbReference>
<name>A0A9D1KN20_9ACTN</name>
<keyword evidence="5 9" id="KW-0028">Amino-acid biosynthesis</keyword>
<accession>A0A9D1KN20</accession>
<dbReference type="InterPro" id="IPR013785">
    <property type="entry name" value="Aldolase_TIM"/>
</dbReference>
<dbReference type="GO" id="GO:0000162">
    <property type="term" value="P:L-tryptophan biosynthetic process"/>
    <property type="evidence" value="ECO:0007669"/>
    <property type="project" value="UniProtKB-UniRule"/>
</dbReference>
<sequence length="185" mass="19764">MADPFVKVCGLTRPEHVDWAVELGYDAVGFVLAPRSKRYVSPEQARALIEHATGRIMTFAVAVDWDDVAPVADLVDIVQVYERVARDDLALAGDSPPTDAERLAYFVHDASVGSGEFATIPSWVQDLPTRTILAGGLAPSNVAAVIEQHRPYGVDVSSGVESSPGVKDRDLMVAFIDAARGAMSG</sequence>
<comment type="pathway">
    <text evidence="2 9">Amino-acid biosynthesis; L-tryptophan biosynthesis; L-tryptophan from chorismate: step 3/5.</text>
</comment>
<organism evidence="11 12">
    <name type="scientific">Candidatus Avipropionibacterium avicola</name>
    <dbReference type="NCBI Taxonomy" id="2840701"/>
    <lineage>
        <taxon>Bacteria</taxon>
        <taxon>Bacillati</taxon>
        <taxon>Actinomycetota</taxon>
        <taxon>Actinomycetes</taxon>
        <taxon>Propionibacteriales</taxon>
        <taxon>Propionibacteriaceae</taxon>
        <taxon>Propionibacteriaceae incertae sedis</taxon>
        <taxon>Candidatus Avipropionibacterium</taxon>
    </lineage>
</organism>
<dbReference type="AlphaFoldDB" id="A0A9D1KN20"/>
<evidence type="ECO:0000256" key="9">
    <source>
        <dbReference type="HAMAP-Rule" id="MF_00135"/>
    </source>
</evidence>
<evidence type="ECO:0000256" key="4">
    <source>
        <dbReference type="ARBA" id="ARBA00022272"/>
    </source>
</evidence>
<dbReference type="EMBL" id="DVLP01000216">
    <property type="protein sequence ID" value="HIT75332.1"/>
    <property type="molecule type" value="Genomic_DNA"/>
</dbReference>
<evidence type="ECO:0000256" key="6">
    <source>
        <dbReference type="ARBA" id="ARBA00022822"/>
    </source>
</evidence>
<evidence type="ECO:0000256" key="3">
    <source>
        <dbReference type="ARBA" id="ARBA00012572"/>
    </source>
</evidence>
<comment type="similarity">
    <text evidence="9">Belongs to the TrpF family.</text>
</comment>
<dbReference type="InterPro" id="IPR001240">
    <property type="entry name" value="PRAI_dom"/>
</dbReference>
<dbReference type="PANTHER" id="PTHR42894:SF1">
    <property type="entry name" value="N-(5'-PHOSPHORIBOSYL)ANTHRANILATE ISOMERASE"/>
    <property type="match status" value="1"/>
</dbReference>
<dbReference type="Gene3D" id="3.20.20.70">
    <property type="entry name" value="Aldolase class I"/>
    <property type="match status" value="2"/>
</dbReference>
<proteinExistence type="inferred from homology"/>
<evidence type="ECO:0000259" key="10">
    <source>
        <dbReference type="Pfam" id="PF00697"/>
    </source>
</evidence>
<evidence type="ECO:0000313" key="12">
    <source>
        <dbReference type="Proteomes" id="UP000886842"/>
    </source>
</evidence>
<dbReference type="Proteomes" id="UP000886842">
    <property type="component" value="Unassembled WGS sequence"/>
</dbReference>
<evidence type="ECO:0000313" key="11">
    <source>
        <dbReference type="EMBL" id="HIT75332.1"/>
    </source>
</evidence>
<gene>
    <name evidence="9" type="primary">trpF</name>
    <name evidence="11" type="ORF">IAA98_07095</name>
</gene>
<reference evidence="11" key="2">
    <citation type="journal article" date="2021" name="PeerJ">
        <title>Extensive microbial diversity within the chicken gut microbiome revealed by metagenomics and culture.</title>
        <authorList>
            <person name="Gilroy R."/>
            <person name="Ravi A."/>
            <person name="Getino M."/>
            <person name="Pursley I."/>
            <person name="Horton D.L."/>
            <person name="Alikhan N.F."/>
            <person name="Baker D."/>
            <person name="Gharbi K."/>
            <person name="Hall N."/>
            <person name="Watson M."/>
            <person name="Adriaenssens E.M."/>
            <person name="Foster-Nyarko E."/>
            <person name="Jarju S."/>
            <person name="Secka A."/>
            <person name="Antonio M."/>
            <person name="Oren A."/>
            <person name="Chaudhuri R.R."/>
            <person name="La Ragione R."/>
            <person name="Hildebrand F."/>
            <person name="Pallen M.J."/>
        </authorList>
    </citation>
    <scope>NUCLEOTIDE SEQUENCE</scope>
    <source>
        <strain evidence="11">ChiGjej1B1-24693</strain>
    </source>
</reference>
<evidence type="ECO:0000256" key="7">
    <source>
        <dbReference type="ARBA" id="ARBA00023141"/>
    </source>
</evidence>
<protein>
    <recommendedName>
        <fullName evidence="4 9">N-(5'-phosphoribosyl)anthranilate isomerase</fullName>
        <shortName evidence="9">PRAI</shortName>
        <ecNumber evidence="3 9">5.3.1.24</ecNumber>
    </recommendedName>
</protein>
<dbReference type="SUPFAM" id="SSF51366">
    <property type="entry name" value="Ribulose-phoshate binding barrel"/>
    <property type="match status" value="1"/>
</dbReference>
<evidence type="ECO:0000256" key="1">
    <source>
        <dbReference type="ARBA" id="ARBA00001164"/>
    </source>
</evidence>
<comment type="catalytic activity">
    <reaction evidence="1 9">
        <text>N-(5-phospho-beta-D-ribosyl)anthranilate = 1-(2-carboxyphenylamino)-1-deoxy-D-ribulose 5-phosphate</text>
        <dbReference type="Rhea" id="RHEA:21540"/>
        <dbReference type="ChEBI" id="CHEBI:18277"/>
        <dbReference type="ChEBI" id="CHEBI:58613"/>
        <dbReference type="EC" id="5.3.1.24"/>
    </reaction>
</comment>
<evidence type="ECO:0000256" key="2">
    <source>
        <dbReference type="ARBA" id="ARBA00004664"/>
    </source>
</evidence>
<keyword evidence="8 9" id="KW-0413">Isomerase</keyword>
<dbReference type="PANTHER" id="PTHR42894">
    <property type="entry name" value="N-(5'-PHOSPHORIBOSYL)ANTHRANILATE ISOMERASE"/>
    <property type="match status" value="1"/>
</dbReference>
<dbReference type="EC" id="5.3.1.24" evidence="3 9"/>
<keyword evidence="6 9" id="KW-0822">Tryptophan biosynthesis</keyword>
<evidence type="ECO:0000256" key="5">
    <source>
        <dbReference type="ARBA" id="ARBA00022605"/>
    </source>
</evidence>
<dbReference type="CDD" id="cd00405">
    <property type="entry name" value="PRAI"/>
    <property type="match status" value="1"/>
</dbReference>
<feature type="domain" description="N-(5'phosphoribosyl) anthranilate isomerase (PRAI)" evidence="10">
    <location>
        <begin position="6"/>
        <end position="177"/>
    </location>
</feature>
<comment type="caution">
    <text evidence="11">The sequence shown here is derived from an EMBL/GenBank/DDBJ whole genome shotgun (WGS) entry which is preliminary data.</text>
</comment>
<dbReference type="InterPro" id="IPR011060">
    <property type="entry name" value="RibuloseP-bd_barrel"/>
</dbReference>
<evidence type="ECO:0000256" key="8">
    <source>
        <dbReference type="ARBA" id="ARBA00023235"/>
    </source>
</evidence>
<dbReference type="HAMAP" id="MF_00135">
    <property type="entry name" value="PRAI"/>
    <property type="match status" value="1"/>
</dbReference>
<dbReference type="Pfam" id="PF00697">
    <property type="entry name" value="PRAI"/>
    <property type="match status" value="1"/>
</dbReference>
<keyword evidence="7 9" id="KW-0057">Aromatic amino acid biosynthesis</keyword>
<dbReference type="InterPro" id="IPR044643">
    <property type="entry name" value="TrpF_fam"/>
</dbReference>